<keyword evidence="3" id="KW-1185">Reference proteome</keyword>
<dbReference type="EMBL" id="OW152832">
    <property type="protein sequence ID" value="CAH2051935.1"/>
    <property type="molecule type" value="Genomic_DNA"/>
</dbReference>
<evidence type="ECO:0000256" key="1">
    <source>
        <dbReference type="SAM" id="MobiDB-lite"/>
    </source>
</evidence>
<sequence length="105" mass="11251">MSFGTGATLECIRMLLGRMNLPQFHLCGHPYGVLQSESSGNPSRSPVNPVSTLCVLEQELVLARGTSRRDPACRTEDRRQIGLEADANCPTPRSLQGSIHSGSGA</sequence>
<accession>A0ABN8ID60</accession>
<feature type="region of interest" description="Disordered" evidence="1">
    <location>
        <begin position="85"/>
        <end position="105"/>
    </location>
</feature>
<evidence type="ECO:0000313" key="3">
    <source>
        <dbReference type="Proteomes" id="UP000837857"/>
    </source>
</evidence>
<evidence type="ECO:0000313" key="2">
    <source>
        <dbReference type="EMBL" id="CAH2051935.1"/>
    </source>
</evidence>
<gene>
    <name evidence="2" type="ORF">IPOD504_LOCUS8006</name>
</gene>
<reference evidence="2" key="1">
    <citation type="submission" date="2022-03" db="EMBL/GenBank/DDBJ databases">
        <authorList>
            <person name="Martin H S."/>
        </authorList>
    </citation>
    <scope>NUCLEOTIDE SEQUENCE</scope>
</reference>
<protein>
    <submittedName>
        <fullName evidence="2">Uncharacterized protein</fullName>
    </submittedName>
</protein>
<dbReference type="Proteomes" id="UP000837857">
    <property type="component" value="Chromosome 20"/>
</dbReference>
<organism evidence="2 3">
    <name type="scientific">Iphiclides podalirius</name>
    <name type="common">scarce swallowtail</name>
    <dbReference type="NCBI Taxonomy" id="110791"/>
    <lineage>
        <taxon>Eukaryota</taxon>
        <taxon>Metazoa</taxon>
        <taxon>Ecdysozoa</taxon>
        <taxon>Arthropoda</taxon>
        <taxon>Hexapoda</taxon>
        <taxon>Insecta</taxon>
        <taxon>Pterygota</taxon>
        <taxon>Neoptera</taxon>
        <taxon>Endopterygota</taxon>
        <taxon>Lepidoptera</taxon>
        <taxon>Glossata</taxon>
        <taxon>Ditrysia</taxon>
        <taxon>Papilionoidea</taxon>
        <taxon>Papilionidae</taxon>
        <taxon>Papilioninae</taxon>
        <taxon>Iphiclides</taxon>
    </lineage>
</organism>
<proteinExistence type="predicted"/>
<feature type="non-terminal residue" evidence="2">
    <location>
        <position position="105"/>
    </location>
</feature>
<feature type="compositionally biased region" description="Polar residues" evidence="1">
    <location>
        <begin position="91"/>
        <end position="105"/>
    </location>
</feature>
<name>A0ABN8ID60_9NEOP</name>